<dbReference type="GO" id="GO:0004739">
    <property type="term" value="F:pyruvate dehydrogenase (acetyl-transferring) activity"/>
    <property type="evidence" value="ECO:0007669"/>
    <property type="project" value="UniProtKB-UniRule"/>
</dbReference>
<dbReference type="EC" id="1.2.4.1" evidence="2 7"/>
<dbReference type="Proteomes" id="UP000000263">
    <property type="component" value="Chromosome"/>
</dbReference>
<keyword evidence="8" id="KW-0812">Transmembrane</keyword>
<gene>
    <name evidence="7" type="primary">pdhA</name>
    <name evidence="10" type="ordered locus">Rcas_2013</name>
</gene>
<evidence type="ECO:0000256" key="1">
    <source>
        <dbReference type="ARBA" id="ARBA00001964"/>
    </source>
</evidence>
<protein>
    <recommendedName>
        <fullName evidence="3 7">Pyruvate dehydrogenase E1 component subunit alpha</fullName>
        <ecNumber evidence="2 7">1.2.4.1</ecNumber>
    </recommendedName>
</protein>
<name>A7NKT1_ROSCS</name>
<dbReference type="CDD" id="cd02000">
    <property type="entry name" value="TPP_E1_PDC_ADC_BCADC"/>
    <property type="match status" value="1"/>
</dbReference>
<dbReference type="HOGENOM" id="CLU_029393_5_0_0"/>
<dbReference type="Gene3D" id="3.40.50.970">
    <property type="match status" value="1"/>
</dbReference>
<dbReference type="GO" id="GO:0006086">
    <property type="term" value="P:pyruvate decarboxylation to acetyl-CoA"/>
    <property type="evidence" value="ECO:0007669"/>
    <property type="project" value="InterPro"/>
</dbReference>
<dbReference type="FunFam" id="3.40.50.970:FF:000013">
    <property type="entry name" value="Pyruvate dehydrogenase E1 component subunit alpha"/>
    <property type="match status" value="1"/>
</dbReference>
<dbReference type="EMBL" id="CP000804">
    <property type="protein sequence ID" value="ABU58101.1"/>
    <property type="molecule type" value="Genomic_DNA"/>
</dbReference>
<keyword evidence="5 7" id="KW-0786">Thiamine pyrophosphate</keyword>
<dbReference type="KEGG" id="rca:Rcas_2013"/>
<dbReference type="SUPFAM" id="SSF52518">
    <property type="entry name" value="Thiamin diphosphate-binding fold (THDP-binding)"/>
    <property type="match status" value="1"/>
</dbReference>
<evidence type="ECO:0000256" key="6">
    <source>
        <dbReference type="ARBA" id="ARBA00023317"/>
    </source>
</evidence>
<dbReference type="AlphaFoldDB" id="A7NKT1"/>
<evidence type="ECO:0000259" key="9">
    <source>
        <dbReference type="Pfam" id="PF00676"/>
    </source>
</evidence>
<dbReference type="RefSeq" id="WP_012120525.1">
    <property type="nucleotide sequence ID" value="NC_009767.1"/>
</dbReference>
<comment type="function">
    <text evidence="7">The pyruvate dehydrogenase complex catalyzes the overall conversion of pyruvate to acetyl-CoA and CO(2).</text>
</comment>
<dbReference type="InterPro" id="IPR017597">
    <property type="entry name" value="Pyrv_DH_E1_asu_subgrp-y"/>
</dbReference>
<keyword evidence="8" id="KW-1133">Transmembrane helix</keyword>
<evidence type="ECO:0000256" key="7">
    <source>
        <dbReference type="RuleBase" id="RU361139"/>
    </source>
</evidence>
<evidence type="ECO:0000256" key="5">
    <source>
        <dbReference type="ARBA" id="ARBA00023052"/>
    </source>
</evidence>
<organism evidence="10 11">
    <name type="scientific">Roseiflexus castenholzii (strain DSM 13941 / HLO8)</name>
    <dbReference type="NCBI Taxonomy" id="383372"/>
    <lineage>
        <taxon>Bacteria</taxon>
        <taxon>Bacillati</taxon>
        <taxon>Chloroflexota</taxon>
        <taxon>Chloroflexia</taxon>
        <taxon>Chloroflexales</taxon>
        <taxon>Roseiflexineae</taxon>
        <taxon>Roseiflexaceae</taxon>
        <taxon>Roseiflexus</taxon>
    </lineage>
</organism>
<evidence type="ECO:0000256" key="8">
    <source>
        <dbReference type="SAM" id="Phobius"/>
    </source>
</evidence>
<comment type="cofactor">
    <cofactor evidence="1 7">
        <name>thiamine diphosphate</name>
        <dbReference type="ChEBI" id="CHEBI:58937"/>
    </cofactor>
</comment>
<evidence type="ECO:0000256" key="4">
    <source>
        <dbReference type="ARBA" id="ARBA00023002"/>
    </source>
</evidence>
<dbReference type="InterPro" id="IPR001017">
    <property type="entry name" value="DH_E1"/>
</dbReference>
<evidence type="ECO:0000256" key="2">
    <source>
        <dbReference type="ARBA" id="ARBA00012281"/>
    </source>
</evidence>
<comment type="catalytic activity">
    <reaction evidence="7">
        <text>N(6)-[(R)-lipoyl]-L-lysyl-[protein] + pyruvate + H(+) = N(6)-[(R)-S(8)-acetyldihydrolipoyl]-L-lysyl-[protein] + CO2</text>
        <dbReference type="Rhea" id="RHEA:19189"/>
        <dbReference type="Rhea" id="RHEA-COMP:10474"/>
        <dbReference type="Rhea" id="RHEA-COMP:10478"/>
        <dbReference type="ChEBI" id="CHEBI:15361"/>
        <dbReference type="ChEBI" id="CHEBI:15378"/>
        <dbReference type="ChEBI" id="CHEBI:16526"/>
        <dbReference type="ChEBI" id="CHEBI:83099"/>
        <dbReference type="ChEBI" id="CHEBI:83111"/>
        <dbReference type="EC" id="1.2.4.1"/>
    </reaction>
</comment>
<dbReference type="PANTHER" id="PTHR11516:SF60">
    <property type="entry name" value="PYRUVATE DEHYDROGENASE E1 COMPONENT SUBUNIT ALPHA"/>
    <property type="match status" value="1"/>
</dbReference>
<evidence type="ECO:0000313" key="11">
    <source>
        <dbReference type="Proteomes" id="UP000000263"/>
    </source>
</evidence>
<dbReference type="STRING" id="383372.Rcas_2013"/>
<dbReference type="OrthoDB" id="9766715at2"/>
<dbReference type="InterPro" id="IPR029061">
    <property type="entry name" value="THDP-binding"/>
</dbReference>
<dbReference type="InterPro" id="IPR050642">
    <property type="entry name" value="PDH_E1_Alpha_Subunit"/>
</dbReference>
<keyword evidence="11" id="KW-1185">Reference proteome</keyword>
<comment type="subunit">
    <text evidence="7">Heterodimer of an alpha and a beta chain.</text>
</comment>
<dbReference type="eggNOG" id="COG1071">
    <property type="taxonomic scope" value="Bacteria"/>
</dbReference>
<evidence type="ECO:0000256" key="3">
    <source>
        <dbReference type="ARBA" id="ARBA00014159"/>
    </source>
</evidence>
<sequence length="353" mass="39242">MAHNDDHTHASAGALPALLHDSGLDAATLINYYRQMVLIRRFEEKCQEMYTKARIGGFLHLYIGEEATAVGAISALRPEDHIFTHYRDHGHAIARGLDINALMAELFGKVTGCSKGLGGSMHFADASKNFWGGYAIVGSHLPLAVGVALGMKMQRRDSVVMVFFGDGATNGGEFYESLNFAQLWKLPVIFVCENNLYAMGTPLEVHSSVTEIYRKACAFDMKAERVDGNDVLVMRDAALRAVEYARSGRGPVLLEAMTYRFRGHSAQDTQKYRSKEDIERHRRNDPIARFRAMLVQEGIATEQQLRDIDRMIDDQVEAAVRFADESPEPGHEWITQTGVYAAPIAVNPPIHGE</sequence>
<dbReference type="PANTHER" id="PTHR11516">
    <property type="entry name" value="PYRUVATE DEHYDROGENASE E1 COMPONENT, ALPHA SUBUNIT BACTERIAL AND ORGANELLAR"/>
    <property type="match status" value="1"/>
</dbReference>
<dbReference type="Pfam" id="PF00676">
    <property type="entry name" value="E1_dh"/>
    <property type="match status" value="1"/>
</dbReference>
<reference evidence="10 11" key="1">
    <citation type="submission" date="2007-08" db="EMBL/GenBank/DDBJ databases">
        <title>Complete sequence of Roseiflexus castenholzii DSM 13941.</title>
        <authorList>
            <consortium name="US DOE Joint Genome Institute"/>
            <person name="Copeland A."/>
            <person name="Lucas S."/>
            <person name="Lapidus A."/>
            <person name="Barry K."/>
            <person name="Glavina del Rio T."/>
            <person name="Dalin E."/>
            <person name="Tice H."/>
            <person name="Pitluck S."/>
            <person name="Thompson L.S."/>
            <person name="Brettin T."/>
            <person name="Bruce D."/>
            <person name="Detter J.C."/>
            <person name="Han C."/>
            <person name="Tapia R."/>
            <person name="Schmutz J."/>
            <person name="Larimer F."/>
            <person name="Land M."/>
            <person name="Hauser L."/>
            <person name="Kyrpides N."/>
            <person name="Mikhailova N."/>
            <person name="Bryant D.A."/>
            <person name="Hanada S."/>
            <person name="Tsukatani Y."/>
            <person name="Richardson P."/>
        </authorList>
    </citation>
    <scope>NUCLEOTIDE SEQUENCE [LARGE SCALE GENOMIC DNA]</scope>
    <source>
        <strain evidence="11">DSM 13941 / HLO8</strain>
    </source>
</reference>
<accession>A7NKT1</accession>
<keyword evidence="8" id="KW-0472">Membrane</keyword>
<feature type="transmembrane region" description="Helical" evidence="8">
    <location>
        <begin position="131"/>
        <end position="151"/>
    </location>
</feature>
<keyword evidence="4 7" id="KW-0560">Oxidoreductase</keyword>
<keyword evidence="6 7" id="KW-0670">Pyruvate</keyword>
<dbReference type="NCBIfam" id="TIGR03182">
    <property type="entry name" value="PDH_E1_alph_y"/>
    <property type="match status" value="1"/>
</dbReference>
<feature type="domain" description="Dehydrogenase E1 component" evidence="9">
    <location>
        <begin position="34"/>
        <end position="330"/>
    </location>
</feature>
<evidence type="ECO:0000313" key="10">
    <source>
        <dbReference type="EMBL" id="ABU58101.1"/>
    </source>
</evidence>
<proteinExistence type="predicted"/>